<dbReference type="Pfam" id="PF01648">
    <property type="entry name" value="ACPS"/>
    <property type="match status" value="1"/>
</dbReference>
<dbReference type="HOGENOM" id="CLU_057011_2_4_6"/>
<dbReference type="RefSeq" id="WP_015279358.1">
    <property type="nucleotide sequence ID" value="NC_019940.1"/>
</dbReference>
<organism evidence="4 5">
    <name type="scientific">Thioflavicoccus mobilis 8321</name>
    <dbReference type="NCBI Taxonomy" id="765912"/>
    <lineage>
        <taxon>Bacteria</taxon>
        <taxon>Pseudomonadati</taxon>
        <taxon>Pseudomonadota</taxon>
        <taxon>Gammaproteobacteria</taxon>
        <taxon>Chromatiales</taxon>
        <taxon>Chromatiaceae</taxon>
        <taxon>Thioflavicoccus</taxon>
    </lineage>
</organism>
<dbReference type="GO" id="GO:0008897">
    <property type="term" value="F:holo-[acyl-carrier-protein] synthase activity"/>
    <property type="evidence" value="ECO:0007669"/>
    <property type="project" value="InterPro"/>
</dbReference>
<name>L0GR34_9GAMM</name>
<comment type="similarity">
    <text evidence="1">Belongs to the P-Pant transferase superfamily. Gsp/Sfp/HetI/AcpT family.</text>
</comment>
<dbReference type="SUPFAM" id="SSF56214">
    <property type="entry name" value="4'-phosphopantetheinyl transferase"/>
    <property type="match status" value="2"/>
</dbReference>
<evidence type="ECO:0000313" key="5">
    <source>
        <dbReference type="Proteomes" id="UP000010816"/>
    </source>
</evidence>
<dbReference type="Gene3D" id="3.90.470.20">
    <property type="entry name" value="4'-phosphopantetheinyl transferase domain"/>
    <property type="match status" value="1"/>
</dbReference>
<dbReference type="PANTHER" id="PTHR12215">
    <property type="entry name" value="PHOSPHOPANTETHEINE TRANSFERASE"/>
    <property type="match status" value="1"/>
</dbReference>
<dbReference type="OrthoDB" id="9808281at2"/>
<sequence length="240" mass="25062">MYGPPCPLTWRVAVEPPALSDSAIHLWRLRTGEDGDDPDKGLAWLSPAQQARVAALRDPAVGARYARAQIGLRRVLAAYLDCHPAEIAFGHGPRGKPHLVGPGNQAAGLQFNLTTTGDLALVAVARGAPLGVDCERVRPRESLDAIARRMLPEAVAAALAALPPSARLEQFHLAWTALEADVKADGRGLALRREPLTAPPGIGHCLAAPGHIAAVARIGLAPPPTWTGLELPAVGPGSAL</sequence>
<evidence type="ECO:0000256" key="2">
    <source>
        <dbReference type="ARBA" id="ARBA00022679"/>
    </source>
</evidence>
<dbReference type="InterPro" id="IPR037143">
    <property type="entry name" value="4-PPantetheinyl_Trfase_dom_sf"/>
</dbReference>
<evidence type="ECO:0000313" key="4">
    <source>
        <dbReference type="EMBL" id="AGA89208.1"/>
    </source>
</evidence>
<dbReference type="GO" id="GO:0005829">
    <property type="term" value="C:cytosol"/>
    <property type="evidence" value="ECO:0007669"/>
    <property type="project" value="TreeGrafter"/>
</dbReference>
<dbReference type="eggNOG" id="COG2091">
    <property type="taxonomic scope" value="Bacteria"/>
</dbReference>
<gene>
    <name evidence="4" type="ORF">Thimo_0338</name>
</gene>
<dbReference type="GO" id="GO:0000287">
    <property type="term" value="F:magnesium ion binding"/>
    <property type="evidence" value="ECO:0007669"/>
    <property type="project" value="InterPro"/>
</dbReference>
<dbReference type="KEGG" id="tmb:Thimo_0338"/>
<keyword evidence="5" id="KW-1185">Reference proteome</keyword>
<keyword evidence="2 4" id="KW-0808">Transferase</keyword>
<evidence type="ECO:0000259" key="3">
    <source>
        <dbReference type="Pfam" id="PF01648"/>
    </source>
</evidence>
<dbReference type="GO" id="GO:0019878">
    <property type="term" value="P:lysine biosynthetic process via aminoadipic acid"/>
    <property type="evidence" value="ECO:0007669"/>
    <property type="project" value="TreeGrafter"/>
</dbReference>
<dbReference type="PANTHER" id="PTHR12215:SF10">
    <property type="entry name" value="L-AMINOADIPATE-SEMIALDEHYDE DEHYDROGENASE-PHOSPHOPANTETHEINYL TRANSFERASE"/>
    <property type="match status" value="1"/>
</dbReference>
<proteinExistence type="inferred from homology"/>
<dbReference type="STRING" id="765912.Thimo_0338"/>
<dbReference type="InterPro" id="IPR050559">
    <property type="entry name" value="P-Pant_transferase_sf"/>
</dbReference>
<evidence type="ECO:0000256" key="1">
    <source>
        <dbReference type="ARBA" id="ARBA00010990"/>
    </source>
</evidence>
<accession>L0GR34</accession>
<dbReference type="InterPro" id="IPR008278">
    <property type="entry name" value="4-PPantetheinyl_Trfase_dom"/>
</dbReference>
<dbReference type="AlphaFoldDB" id="L0GR34"/>
<dbReference type="Proteomes" id="UP000010816">
    <property type="component" value="Chromosome"/>
</dbReference>
<protein>
    <submittedName>
        <fullName evidence="4">Phosphopantetheinyl transferase</fullName>
    </submittedName>
</protein>
<reference evidence="4 5" key="1">
    <citation type="submission" date="2011-09" db="EMBL/GenBank/DDBJ databases">
        <title>Complete sequence of chromosome of Thioflavicoccus mobilis 8321.</title>
        <authorList>
            <consortium name="US DOE Joint Genome Institute"/>
            <person name="Lucas S."/>
            <person name="Han J."/>
            <person name="Lapidus A."/>
            <person name="Cheng J.-F."/>
            <person name="Goodwin L."/>
            <person name="Pitluck S."/>
            <person name="Peters L."/>
            <person name="Ovchinnikova G."/>
            <person name="Lu M."/>
            <person name="Detter J.C."/>
            <person name="Han C."/>
            <person name="Tapia R."/>
            <person name="Land M."/>
            <person name="Hauser L."/>
            <person name="Kyrpides N."/>
            <person name="Ivanova N."/>
            <person name="Pagani I."/>
            <person name="Vogl K."/>
            <person name="Liu Z."/>
            <person name="Imhoff J."/>
            <person name="Thiel V."/>
            <person name="Frigaard N.-U."/>
            <person name="Bryant D."/>
            <person name="Woyke T."/>
        </authorList>
    </citation>
    <scope>NUCLEOTIDE SEQUENCE [LARGE SCALE GENOMIC DNA]</scope>
    <source>
        <strain evidence="4 5">8321</strain>
    </source>
</reference>
<feature type="domain" description="4'-phosphopantetheinyl transferase" evidence="3">
    <location>
        <begin position="129"/>
        <end position="190"/>
    </location>
</feature>
<dbReference type="EMBL" id="CP003051">
    <property type="protein sequence ID" value="AGA89208.1"/>
    <property type="molecule type" value="Genomic_DNA"/>
</dbReference>